<dbReference type="Proteomes" id="UP000233551">
    <property type="component" value="Unassembled WGS sequence"/>
</dbReference>
<dbReference type="AlphaFoldDB" id="A0A2I0K7V9"/>
<organism evidence="2 3">
    <name type="scientific">Punica granatum</name>
    <name type="common">Pomegranate</name>
    <dbReference type="NCBI Taxonomy" id="22663"/>
    <lineage>
        <taxon>Eukaryota</taxon>
        <taxon>Viridiplantae</taxon>
        <taxon>Streptophyta</taxon>
        <taxon>Embryophyta</taxon>
        <taxon>Tracheophyta</taxon>
        <taxon>Spermatophyta</taxon>
        <taxon>Magnoliopsida</taxon>
        <taxon>eudicotyledons</taxon>
        <taxon>Gunneridae</taxon>
        <taxon>Pentapetalae</taxon>
        <taxon>rosids</taxon>
        <taxon>malvids</taxon>
        <taxon>Myrtales</taxon>
        <taxon>Lythraceae</taxon>
        <taxon>Punica</taxon>
    </lineage>
</organism>
<feature type="region of interest" description="Disordered" evidence="1">
    <location>
        <begin position="1"/>
        <end position="40"/>
    </location>
</feature>
<name>A0A2I0K7V9_PUNGR</name>
<protein>
    <submittedName>
        <fullName evidence="2">Uncharacterized protein</fullName>
    </submittedName>
</protein>
<feature type="compositionally biased region" description="Basic and acidic residues" evidence="1">
    <location>
        <begin position="1"/>
        <end position="20"/>
    </location>
</feature>
<comment type="caution">
    <text evidence="2">The sequence shown here is derived from an EMBL/GenBank/DDBJ whole genome shotgun (WGS) entry which is preliminary data.</text>
</comment>
<evidence type="ECO:0000313" key="3">
    <source>
        <dbReference type="Proteomes" id="UP000233551"/>
    </source>
</evidence>
<sequence length="99" mass="10743">MGRERKETGESERETDREEQATEGVGYFDRGEGADDPNQRMMKGVVAPLVEIGRIPSLRVLSIPKVETSIPATTLRLGSPAHSPLPIVVIDALFGLNSV</sequence>
<proteinExistence type="predicted"/>
<gene>
    <name evidence="2" type="ORF">CRG98_015056</name>
</gene>
<evidence type="ECO:0000313" key="2">
    <source>
        <dbReference type="EMBL" id="PKI64624.1"/>
    </source>
</evidence>
<reference evidence="2 3" key="1">
    <citation type="submission" date="2017-11" db="EMBL/GenBank/DDBJ databases">
        <title>De-novo sequencing of pomegranate (Punica granatum L.) genome.</title>
        <authorList>
            <person name="Akparov Z."/>
            <person name="Amiraslanov A."/>
            <person name="Hajiyeva S."/>
            <person name="Abbasov M."/>
            <person name="Kaur K."/>
            <person name="Hamwieh A."/>
            <person name="Solovyev V."/>
            <person name="Salamov A."/>
            <person name="Braich B."/>
            <person name="Kosarev P."/>
            <person name="Mahmoud A."/>
            <person name="Hajiyev E."/>
            <person name="Babayeva S."/>
            <person name="Izzatullayeva V."/>
            <person name="Mammadov A."/>
            <person name="Mammadov A."/>
            <person name="Sharifova S."/>
            <person name="Ojaghi J."/>
            <person name="Eynullazada K."/>
            <person name="Bayramov B."/>
            <person name="Abdulazimova A."/>
            <person name="Shahmuradov I."/>
        </authorList>
    </citation>
    <scope>NUCLEOTIDE SEQUENCE [LARGE SCALE GENOMIC DNA]</scope>
    <source>
        <strain evidence="3">cv. AG2017</strain>
        <tissue evidence="2">Leaf</tissue>
    </source>
</reference>
<keyword evidence="3" id="KW-1185">Reference proteome</keyword>
<accession>A0A2I0K7V9</accession>
<dbReference type="EMBL" id="PGOL01000803">
    <property type="protein sequence ID" value="PKI64624.1"/>
    <property type="molecule type" value="Genomic_DNA"/>
</dbReference>
<evidence type="ECO:0000256" key="1">
    <source>
        <dbReference type="SAM" id="MobiDB-lite"/>
    </source>
</evidence>